<dbReference type="STRING" id="558173.CDOO_01615"/>
<evidence type="ECO:0000256" key="1">
    <source>
        <dbReference type="SAM" id="SignalP"/>
    </source>
</evidence>
<dbReference type="PANTHER" id="PTHR31302:SF20">
    <property type="entry name" value="CONSERVED PROTEIN"/>
    <property type="match status" value="1"/>
</dbReference>
<dbReference type="RefSeq" id="WP_018021524.1">
    <property type="nucleotide sequence ID" value="NZ_AQUX01000002.1"/>
</dbReference>
<dbReference type="HOGENOM" id="CLU_025443_4_0_11"/>
<keyword evidence="1" id="KW-0732">Signal</keyword>
<reference evidence="3 4" key="1">
    <citation type="submission" date="2013-09" db="EMBL/GenBank/DDBJ databases">
        <title>Complete genome sequence of Corynebacterium doosanense CAU 212(T) (=DSM 45436(T)), isolated from activated sludge.</title>
        <authorList>
            <person name="Schaffert L."/>
            <person name="Albersmeier A."/>
            <person name="Kalinowski J."/>
            <person name="Ruckert C."/>
        </authorList>
    </citation>
    <scope>NUCLEOTIDE SEQUENCE [LARGE SCALE GENOMIC DNA]</scope>
    <source>
        <strain evidence="3 4">CAU 212</strain>
    </source>
</reference>
<feature type="chain" id="PRO_5001935174" evidence="1">
    <location>
        <begin position="19"/>
        <end position="305"/>
    </location>
</feature>
<dbReference type="InterPro" id="IPR029052">
    <property type="entry name" value="Metallo-depent_PP-like"/>
</dbReference>
<dbReference type="GO" id="GO:0016020">
    <property type="term" value="C:membrane"/>
    <property type="evidence" value="ECO:0007669"/>
    <property type="project" value="GOC"/>
</dbReference>
<dbReference type="PANTHER" id="PTHR31302">
    <property type="entry name" value="TRANSMEMBRANE PROTEIN WITH METALLOPHOSPHOESTERASE DOMAIN-RELATED"/>
    <property type="match status" value="1"/>
</dbReference>
<dbReference type="GO" id="GO:0008758">
    <property type="term" value="F:UDP-2,3-diacylglucosamine hydrolase activity"/>
    <property type="evidence" value="ECO:0007669"/>
    <property type="project" value="TreeGrafter"/>
</dbReference>
<dbReference type="AlphaFoldDB" id="A0A097IDB7"/>
<evidence type="ECO:0000313" key="3">
    <source>
        <dbReference type="EMBL" id="AIT60122.1"/>
    </source>
</evidence>
<dbReference type="EMBL" id="CP006764">
    <property type="protein sequence ID" value="AIT60122.1"/>
    <property type="molecule type" value="Genomic_DNA"/>
</dbReference>
<proteinExistence type="predicted"/>
<evidence type="ECO:0000259" key="2">
    <source>
        <dbReference type="Pfam" id="PF00149"/>
    </source>
</evidence>
<feature type="domain" description="Calcineurin-like phosphoesterase" evidence="2">
    <location>
        <begin position="57"/>
        <end position="240"/>
    </location>
</feature>
<dbReference type="InterPro" id="IPR004843">
    <property type="entry name" value="Calcineurin-like_PHP"/>
</dbReference>
<dbReference type="GO" id="GO:0009245">
    <property type="term" value="P:lipid A biosynthetic process"/>
    <property type="evidence" value="ECO:0007669"/>
    <property type="project" value="TreeGrafter"/>
</dbReference>
<dbReference type="Pfam" id="PF00149">
    <property type="entry name" value="Metallophos"/>
    <property type="match status" value="1"/>
</dbReference>
<dbReference type="SUPFAM" id="SSF56300">
    <property type="entry name" value="Metallo-dependent phosphatases"/>
    <property type="match status" value="1"/>
</dbReference>
<sequence length="305" mass="33300">MNISRVVLRPLLTGSALAAAAAGAFLAWGNTELRRFELKKVTLPILEPGTLQGAEAFRILHISDLHMIPGQKTKIAWVSALDALTPDLVVNTGDNLSDAAAVPDTIAALEPLLDRPGMFVFGTNDYWAPQLPNPLNYLVGKRRTPSYVDLPWRDMRAAFIERGWQDATHARLEFKVGQLRLAAAGVDDPHHDLDRYAEIAGPPNEDADLSLALLHAPEPRVLEKFAADGYQLSLSGHTHGGQFCLPGSRAIVTNCGIDRERVQGLHDFAGMAMHVTNGLGTSKFVPFRFFCRPSATLISVAERPR</sequence>
<name>A0A097IDB7_9CORY</name>
<dbReference type="KEGG" id="cdo:CDOO_01615"/>
<dbReference type="InterPro" id="IPR051158">
    <property type="entry name" value="Metallophosphoesterase_sf"/>
</dbReference>
<feature type="signal peptide" evidence="1">
    <location>
        <begin position="1"/>
        <end position="18"/>
    </location>
</feature>
<gene>
    <name evidence="3" type="ORF">CDOO_01615</name>
</gene>
<dbReference type="Proteomes" id="UP000029914">
    <property type="component" value="Chromosome"/>
</dbReference>
<keyword evidence="4" id="KW-1185">Reference proteome</keyword>
<accession>A0A097IDB7</accession>
<evidence type="ECO:0000313" key="4">
    <source>
        <dbReference type="Proteomes" id="UP000029914"/>
    </source>
</evidence>
<protein>
    <submittedName>
        <fullName evidence="3">Metallophosphoesterase</fullName>
    </submittedName>
</protein>
<organism evidence="3 4">
    <name type="scientific">Corynebacterium doosanense CAU 212 = DSM 45436</name>
    <dbReference type="NCBI Taxonomy" id="558173"/>
    <lineage>
        <taxon>Bacteria</taxon>
        <taxon>Bacillati</taxon>
        <taxon>Actinomycetota</taxon>
        <taxon>Actinomycetes</taxon>
        <taxon>Mycobacteriales</taxon>
        <taxon>Corynebacteriaceae</taxon>
        <taxon>Corynebacterium</taxon>
    </lineage>
</organism>
<dbReference type="eggNOG" id="COG1408">
    <property type="taxonomic scope" value="Bacteria"/>
</dbReference>
<dbReference type="Gene3D" id="3.60.21.10">
    <property type="match status" value="1"/>
</dbReference>